<dbReference type="PANTHER" id="PTHR30480:SF13">
    <property type="entry name" value="BETA-HEXOSAMINIDASE"/>
    <property type="match status" value="1"/>
</dbReference>
<keyword evidence="5" id="KW-0326">Glycosidase</keyword>
<evidence type="ECO:0000256" key="5">
    <source>
        <dbReference type="ARBA" id="ARBA00023295"/>
    </source>
</evidence>
<dbReference type="EMBL" id="DVJO01000137">
    <property type="protein sequence ID" value="HIS83194.1"/>
    <property type="molecule type" value="Genomic_DNA"/>
</dbReference>
<evidence type="ECO:0000256" key="3">
    <source>
        <dbReference type="ARBA" id="ARBA00012663"/>
    </source>
</evidence>
<evidence type="ECO:0000256" key="4">
    <source>
        <dbReference type="ARBA" id="ARBA00022801"/>
    </source>
</evidence>
<sequence length="325" mass="36520">MDLKDKVYSMFILGTAGGGYEKALKRPLGGLIFFTYDIESKEQFKKLISDIKKKASHPLFLSIDQEGGRVERTENIHNGKKYLSARFAFEKGGEFLKNQTKEIARELAEFGINLNFAPCIDVNTNPDNPIIGERSFSNKCEDVIKAEKIVSETYFENCIIPCVKHYPGHGDADTDSHLSLPVIDLPLDEMEKTHIAPFKSAVENGIEMIMAAHLHCTCFDKETTPASLSLNALSYLRENLHYDRIIISDDMIMKGVAGYGMTEACIKGIKAGLNMFIYRNSNPETIAMIENLAEIAQSDNELKKNILNSFEKIEALKKRTINSFM</sequence>
<keyword evidence="4 7" id="KW-0378">Hydrolase</keyword>
<dbReference type="Pfam" id="PF00933">
    <property type="entry name" value="Glyco_hydro_3"/>
    <property type="match status" value="1"/>
</dbReference>
<name>A0A9D1FWV0_9BACT</name>
<reference evidence="7" key="1">
    <citation type="submission" date="2020-10" db="EMBL/GenBank/DDBJ databases">
        <authorList>
            <person name="Gilroy R."/>
        </authorList>
    </citation>
    <scope>NUCLEOTIDE SEQUENCE</scope>
    <source>
        <strain evidence="7">CHK152-2994</strain>
    </source>
</reference>
<dbReference type="Proteomes" id="UP000824139">
    <property type="component" value="Unassembled WGS sequence"/>
</dbReference>
<reference evidence="7" key="2">
    <citation type="journal article" date="2021" name="PeerJ">
        <title>Extensive microbial diversity within the chicken gut microbiome revealed by metagenomics and culture.</title>
        <authorList>
            <person name="Gilroy R."/>
            <person name="Ravi A."/>
            <person name="Getino M."/>
            <person name="Pursley I."/>
            <person name="Horton D.L."/>
            <person name="Alikhan N.F."/>
            <person name="Baker D."/>
            <person name="Gharbi K."/>
            <person name="Hall N."/>
            <person name="Watson M."/>
            <person name="Adriaenssens E.M."/>
            <person name="Foster-Nyarko E."/>
            <person name="Jarju S."/>
            <person name="Secka A."/>
            <person name="Antonio M."/>
            <person name="Oren A."/>
            <person name="Chaudhuri R.R."/>
            <person name="La Ragione R."/>
            <person name="Hildebrand F."/>
            <person name="Pallen M.J."/>
        </authorList>
    </citation>
    <scope>NUCLEOTIDE SEQUENCE</scope>
    <source>
        <strain evidence="7">CHK152-2994</strain>
    </source>
</reference>
<dbReference type="SUPFAM" id="SSF51445">
    <property type="entry name" value="(Trans)glycosidases"/>
    <property type="match status" value="1"/>
</dbReference>
<evidence type="ECO:0000313" key="7">
    <source>
        <dbReference type="EMBL" id="HIS83194.1"/>
    </source>
</evidence>
<evidence type="ECO:0000256" key="1">
    <source>
        <dbReference type="ARBA" id="ARBA00001231"/>
    </source>
</evidence>
<dbReference type="GO" id="GO:0004563">
    <property type="term" value="F:beta-N-acetylhexosaminidase activity"/>
    <property type="evidence" value="ECO:0007669"/>
    <property type="project" value="UniProtKB-EC"/>
</dbReference>
<dbReference type="GO" id="GO:0009254">
    <property type="term" value="P:peptidoglycan turnover"/>
    <property type="evidence" value="ECO:0007669"/>
    <property type="project" value="TreeGrafter"/>
</dbReference>
<comment type="similarity">
    <text evidence="2">Belongs to the glycosyl hydrolase 3 family.</text>
</comment>
<dbReference type="Gene3D" id="3.20.20.300">
    <property type="entry name" value="Glycoside hydrolase, family 3, N-terminal domain"/>
    <property type="match status" value="1"/>
</dbReference>
<dbReference type="InterPro" id="IPR050226">
    <property type="entry name" value="NagZ_Beta-hexosaminidase"/>
</dbReference>
<gene>
    <name evidence="7" type="ORF">IAD41_06285</name>
</gene>
<accession>A0A9D1FWV0</accession>
<evidence type="ECO:0000259" key="6">
    <source>
        <dbReference type="Pfam" id="PF00933"/>
    </source>
</evidence>
<dbReference type="EC" id="3.2.1.52" evidence="3"/>
<dbReference type="GO" id="GO:0005975">
    <property type="term" value="P:carbohydrate metabolic process"/>
    <property type="evidence" value="ECO:0007669"/>
    <property type="project" value="InterPro"/>
</dbReference>
<dbReference type="PANTHER" id="PTHR30480">
    <property type="entry name" value="BETA-HEXOSAMINIDASE-RELATED"/>
    <property type="match status" value="1"/>
</dbReference>
<comment type="catalytic activity">
    <reaction evidence="1">
        <text>Hydrolysis of terminal non-reducing N-acetyl-D-hexosamine residues in N-acetyl-beta-D-hexosaminides.</text>
        <dbReference type="EC" id="3.2.1.52"/>
    </reaction>
</comment>
<dbReference type="InterPro" id="IPR017853">
    <property type="entry name" value="GH"/>
</dbReference>
<feature type="domain" description="Glycoside hydrolase family 3 N-terminal" evidence="6">
    <location>
        <begin position="25"/>
        <end position="313"/>
    </location>
</feature>
<protein>
    <recommendedName>
        <fullName evidence="3">beta-N-acetylhexosaminidase</fullName>
        <ecNumber evidence="3">3.2.1.52</ecNumber>
    </recommendedName>
</protein>
<dbReference type="InterPro" id="IPR036962">
    <property type="entry name" value="Glyco_hydro_3_N_sf"/>
</dbReference>
<organism evidence="7 8">
    <name type="scientific">Candidatus Scatenecus faecavium</name>
    <dbReference type="NCBI Taxonomy" id="2840915"/>
    <lineage>
        <taxon>Bacteria</taxon>
        <taxon>Candidatus Scatenecus</taxon>
    </lineage>
</organism>
<proteinExistence type="inferred from homology"/>
<dbReference type="InterPro" id="IPR001764">
    <property type="entry name" value="Glyco_hydro_3_N"/>
</dbReference>
<comment type="caution">
    <text evidence="7">The sequence shown here is derived from an EMBL/GenBank/DDBJ whole genome shotgun (WGS) entry which is preliminary data.</text>
</comment>
<evidence type="ECO:0000256" key="2">
    <source>
        <dbReference type="ARBA" id="ARBA00005336"/>
    </source>
</evidence>
<dbReference type="AlphaFoldDB" id="A0A9D1FWV0"/>
<evidence type="ECO:0000313" key="8">
    <source>
        <dbReference type="Proteomes" id="UP000824139"/>
    </source>
</evidence>